<dbReference type="EMBL" id="RCHU02000006">
    <property type="protein sequence ID" value="KAL3586213.1"/>
    <property type="molecule type" value="Genomic_DNA"/>
</dbReference>
<accession>A0ACC4C4N7</accession>
<gene>
    <name evidence="1" type="ORF">D5086_013080</name>
</gene>
<comment type="caution">
    <text evidence="1">The sequence shown here is derived from an EMBL/GenBank/DDBJ whole genome shotgun (WGS) entry which is preliminary data.</text>
</comment>
<evidence type="ECO:0000313" key="1">
    <source>
        <dbReference type="EMBL" id="KAL3586213.1"/>
    </source>
</evidence>
<evidence type="ECO:0000313" key="2">
    <source>
        <dbReference type="Proteomes" id="UP000309997"/>
    </source>
</evidence>
<sequence>MDVGARLKREDCRRTKHDSSFSKWQLLIGHSDWQDYLLGKEGASRYRIHNLPTTSGPGLYELGIAVPRSGLLRRDVGKLVPDDIVVVYLGQADSVRTRLQQYGRSGAHLGNTYSTGHVNDSKDDSLKKGLGLFEEIFSRGQSIVYRWAPMKDKRYAEETEGKLLGTFDYAWNKGSNGTRRPGDVLQKLNKTASSTTRPLDIFQWLPFSSYKLRGIKIKASKPLSPEKHAGFGDEDSKKLFSGIFKLSRSQPRLVTDKYGINEDFDHTCGFIMVDDSSSLGFDAPICAVTLRDGSVCLRAPVQGRKRCDQHKGMRVSTSYNY</sequence>
<protein>
    <submittedName>
        <fullName evidence="1">Uncharacterized protein</fullName>
    </submittedName>
</protein>
<reference evidence="1 2" key="1">
    <citation type="journal article" date="2024" name="Plant Biotechnol. J.">
        <title>Genome and CRISPR/Cas9 system of a widespread forest tree (Populus alba) in the world.</title>
        <authorList>
            <person name="Liu Y.J."/>
            <person name="Jiang P.F."/>
            <person name="Han X.M."/>
            <person name="Li X.Y."/>
            <person name="Wang H.M."/>
            <person name="Wang Y.J."/>
            <person name="Wang X.X."/>
            <person name="Zeng Q.Y."/>
        </authorList>
    </citation>
    <scope>NUCLEOTIDE SEQUENCE [LARGE SCALE GENOMIC DNA]</scope>
    <source>
        <strain evidence="2">cv. PAL-ZL1</strain>
    </source>
</reference>
<name>A0ACC4C4N7_POPAL</name>
<dbReference type="Proteomes" id="UP000309997">
    <property type="component" value="Unassembled WGS sequence"/>
</dbReference>
<keyword evidence="2" id="KW-1185">Reference proteome</keyword>
<organism evidence="1 2">
    <name type="scientific">Populus alba</name>
    <name type="common">White poplar</name>
    <dbReference type="NCBI Taxonomy" id="43335"/>
    <lineage>
        <taxon>Eukaryota</taxon>
        <taxon>Viridiplantae</taxon>
        <taxon>Streptophyta</taxon>
        <taxon>Embryophyta</taxon>
        <taxon>Tracheophyta</taxon>
        <taxon>Spermatophyta</taxon>
        <taxon>Magnoliopsida</taxon>
        <taxon>eudicotyledons</taxon>
        <taxon>Gunneridae</taxon>
        <taxon>Pentapetalae</taxon>
        <taxon>rosids</taxon>
        <taxon>fabids</taxon>
        <taxon>Malpighiales</taxon>
        <taxon>Salicaceae</taxon>
        <taxon>Saliceae</taxon>
        <taxon>Populus</taxon>
    </lineage>
</organism>
<proteinExistence type="predicted"/>